<keyword evidence="2" id="KW-1185">Reference proteome</keyword>
<dbReference type="PROSITE" id="PS50065">
    <property type="entry name" value="HMG_COA_REDUCTASE_4"/>
    <property type="match status" value="1"/>
</dbReference>
<organism evidence="1 2">
    <name type="scientific">Aspergillus fijiensis CBS 313.89</name>
    <dbReference type="NCBI Taxonomy" id="1448319"/>
    <lineage>
        <taxon>Eukaryota</taxon>
        <taxon>Fungi</taxon>
        <taxon>Dikarya</taxon>
        <taxon>Ascomycota</taxon>
        <taxon>Pezizomycotina</taxon>
        <taxon>Eurotiomycetes</taxon>
        <taxon>Eurotiomycetidae</taxon>
        <taxon>Eurotiales</taxon>
        <taxon>Aspergillaceae</taxon>
        <taxon>Aspergillus</taxon>
    </lineage>
</organism>
<dbReference type="RefSeq" id="XP_040795079.1">
    <property type="nucleotide sequence ID" value="XM_040940649.1"/>
</dbReference>
<evidence type="ECO:0000313" key="1">
    <source>
        <dbReference type="EMBL" id="RAK71067.1"/>
    </source>
</evidence>
<feature type="non-terminal residue" evidence="1">
    <location>
        <position position="1"/>
    </location>
</feature>
<feature type="non-terminal residue" evidence="1">
    <location>
        <position position="71"/>
    </location>
</feature>
<proteinExistence type="predicted"/>
<dbReference type="VEuPathDB" id="FungiDB:BO72DRAFT_344683"/>
<dbReference type="GO" id="GO:0004420">
    <property type="term" value="F:hydroxymethylglutaryl-CoA reductase (NADPH) activity"/>
    <property type="evidence" value="ECO:0007669"/>
    <property type="project" value="InterPro"/>
</dbReference>
<dbReference type="Proteomes" id="UP000249789">
    <property type="component" value="Unassembled WGS sequence"/>
</dbReference>
<dbReference type="GO" id="GO:0015936">
    <property type="term" value="P:coenzyme A metabolic process"/>
    <property type="evidence" value="ECO:0007669"/>
    <property type="project" value="InterPro"/>
</dbReference>
<dbReference type="SUPFAM" id="SSF56542">
    <property type="entry name" value="Substrate-binding domain of HMG-CoA reductase"/>
    <property type="match status" value="1"/>
</dbReference>
<name>A0A8G1REV4_9EURO</name>
<dbReference type="AlphaFoldDB" id="A0A8G1REV4"/>
<reference evidence="1 2" key="1">
    <citation type="submission" date="2018-02" db="EMBL/GenBank/DDBJ databases">
        <title>The genomes of Aspergillus section Nigri reveals drivers in fungal speciation.</title>
        <authorList>
            <consortium name="DOE Joint Genome Institute"/>
            <person name="Vesth T.C."/>
            <person name="Nybo J."/>
            <person name="Theobald S."/>
            <person name="Brandl J."/>
            <person name="Frisvad J.C."/>
            <person name="Nielsen K.F."/>
            <person name="Lyhne E.K."/>
            <person name="Kogle M.E."/>
            <person name="Kuo A."/>
            <person name="Riley R."/>
            <person name="Clum A."/>
            <person name="Nolan M."/>
            <person name="Lipzen A."/>
            <person name="Salamov A."/>
            <person name="Henrissat B."/>
            <person name="Wiebenga A."/>
            <person name="De vries R.P."/>
            <person name="Grigoriev I.V."/>
            <person name="Mortensen U.H."/>
            <person name="Andersen M.R."/>
            <person name="Baker S.E."/>
        </authorList>
    </citation>
    <scope>NUCLEOTIDE SEQUENCE [LARGE SCALE GENOMIC DNA]</scope>
    <source>
        <strain evidence="1 2">CBS 313.89</strain>
    </source>
</reference>
<dbReference type="InterPro" id="IPR009029">
    <property type="entry name" value="HMG_CoA_Rdtase_sub-bd_dom_sf"/>
</dbReference>
<dbReference type="InterPro" id="IPR002202">
    <property type="entry name" value="HMG_CoA_Rdtase"/>
</dbReference>
<dbReference type="GeneID" id="63857982"/>
<evidence type="ECO:0000313" key="2">
    <source>
        <dbReference type="Proteomes" id="UP000249789"/>
    </source>
</evidence>
<protein>
    <submittedName>
        <fullName evidence="1">Uncharacterized protein</fullName>
    </submittedName>
</protein>
<dbReference type="EMBL" id="KZ824736">
    <property type="protein sequence ID" value="RAK71067.1"/>
    <property type="molecule type" value="Genomic_DNA"/>
</dbReference>
<gene>
    <name evidence="1" type="ORF">BO72DRAFT_344683</name>
</gene>
<accession>A0A8G1REV4</accession>
<sequence>CCKNIIECLPVIVVIACLLLVDGFKFPIAGVTAAGALVERIAYGCKVTNLVGGAMNIIKADSRATIPCLQF</sequence>